<comment type="caution">
    <text evidence="1">The sequence shown here is derived from an EMBL/GenBank/DDBJ whole genome shotgun (WGS) entry which is preliminary data.</text>
</comment>
<accession>V8CNP4</accession>
<dbReference type="AlphaFoldDB" id="V8CNP4"/>
<evidence type="ECO:0000313" key="2">
    <source>
        <dbReference type="Proteomes" id="UP000018727"/>
    </source>
</evidence>
<name>V8CNP4_9BACT</name>
<reference evidence="1 2" key="1">
    <citation type="submission" date="2013-10" db="EMBL/GenBank/DDBJ databases">
        <title>The Genome Sequence of Prevotella nigrescens CC14M.</title>
        <authorList>
            <consortium name="The Broad Institute Genomics Platform"/>
            <person name="Earl A."/>
            <person name="Allen-Vercoe E."/>
            <person name="Daigneault M."/>
            <person name="Young S.K."/>
            <person name="Zeng Q."/>
            <person name="Gargeya S."/>
            <person name="Fitzgerald M."/>
            <person name="Abouelleil A."/>
            <person name="Alvarado L."/>
            <person name="Chapman S.B."/>
            <person name="Gainer-Dewar J."/>
            <person name="Goldberg J."/>
            <person name="Griggs A."/>
            <person name="Gujja S."/>
            <person name="Hansen M."/>
            <person name="Howarth C."/>
            <person name="Imamovic A."/>
            <person name="Ireland A."/>
            <person name="Larimer J."/>
            <person name="McCowan C."/>
            <person name="Murphy C."/>
            <person name="Pearson M."/>
            <person name="Poon T.W."/>
            <person name="Priest M."/>
            <person name="Roberts A."/>
            <person name="Saif S."/>
            <person name="Shea T."/>
            <person name="Sykes S."/>
            <person name="Wortman J."/>
            <person name="Nusbaum C."/>
            <person name="Birren B."/>
        </authorList>
    </citation>
    <scope>NUCLEOTIDE SEQUENCE [LARGE SCALE GENOMIC DNA]</scope>
    <source>
        <strain evidence="1 2">CC14M</strain>
    </source>
</reference>
<dbReference type="HOGENOM" id="CLU_2156068_0_0_10"/>
<dbReference type="PATRIC" id="fig|1073366.3.peg.1399"/>
<proteinExistence type="predicted"/>
<sequence length="111" mass="12623">MRVVLNEFQKRYALTDGELCACLYDYGARVLLDAKEPVESELPEPINVWLTGASGKGDFEFLDSLGEYETTKTSIWACNERTRRGDIVIVYCTSPRSYLHSIWRAVIKGLI</sequence>
<protein>
    <submittedName>
        <fullName evidence="1">Uncharacterized protein</fullName>
    </submittedName>
</protein>
<organism evidence="1 2">
    <name type="scientific">Prevotella nigrescens CC14M</name>
    <dbReference type="NCBI Taxonomy" id="1073366"/>
    <lineage>
        <taxon>Bacteria</taxon>
        <taxon>Pseudomonadati</taxon>
        <taxon>Bacteroidota</taxon>
        <taxon>Bacteroidia</taxon>
        <taxon>Bacteroidales</taxon>
        <taxon>Prevotellaceae</taxon>
        <taxon>Prevotella</taxon>
    </lineage>
</organism>
<dbReference type="EMBL" id="AZJH01000020">
    <property type="protein sequence ID" value="ETD28645.1"/>
    <property type="molecule type" value="Genomic_DNA"/>
</dbReference>
<gene>
    <name evidence="1" type="ORF">HMPREF1173_01349</name>
</gene>
<evidence type="ECO:0000313" key="1">
    <source>
        <dbReference type="EMBL" id="ETD28645.1"/>
    </source>
</evidence>
<dbReference type="Proteomes" id="UP000018727">
    <property type="component" value="Unassembled WGS sequence"/>
</dbReference>
<keyword evidence="2" id="KW-1185">Reference proteome</keyword>